<reference evidence="2" key="1">
    <citation type="journal article" date="2019" name="Int. J. Syst. Evol. Microbiol.">
        <title>The Global Catalogue of Microorganisms (GCM) 10K type strain sequencing project: providing services to taxonomists for standard genome sequencing and annotation.</title>
        <authorList>
            <consortium name="The Broad Institute Genomics Platform"/>
            <consortium name="The Broad Institute Genome Sequencing Center for Infectious Disease"/>
            <person name="Wu L."/>
            <person name="Ma J."/>
        </authorList>
    </citation>
    <scope>NUCLEOTIDE SEQUENCE [LARGE SCALE GENOMIC DNA]</scope>
    <source>
        <strain evidence="2">JCM 17589</strain>
    </source>
</reference>
<gene>
    <name evidence="1" type="ORF">GCM10022285_17040</name>
</gene>
<comment type="caution">
    <text evidence="1">The sequence shown here is derived from an EMBL/GenBank/DDBJ whole genome shotgun (WGS) entry which is preliminary data.</text>
</comment>
<evidence type="ECO:0008006" key="3">
    <source>
        <dbReference type="Google" id="ProtNLM"/>
    </source>
</evidence>
<protein>
    <recommendedName>
        <fullName evidence="3">Tox-PL domain-containing protein</fullName>
    </recommendedName>
</protein>
<keyword evidence="2" id="KW-1185">Reference proteome</keyword>
<organism evidence="1 2">
    <name type="scientific">Streptomyces tunisiensis</name>
    <dbReference type="NCBI Taxonomy" id="948699"/>
    <lineage>
        <taxon>Bacteria</taxon>
        <taxon>Bacillati</taxon>
        <taxon>Actinomycetota</taxon>
        <taxon>Actinomycetes</taxon>
        <taxon>Kitasatosporales</taxon>
        <taxon>Streptomycetaceae</taxon>
        <taxon>Streptomyces</taxon>
    </lineage>
</organism>
<dbReference type="RefSeq" id="WP_346155838.1">
    <property type="nucleotide sequence ID" value="NZ_BAABBU010000006.1"/>
</dbReference>
<evidence type="ECO:0000313" key="2">
    <source>
        <dbReference type="Proteomes" id="UP001501845"/>
    </source>
</evidence>
<evidence type="ECO:0000313" key="1">
    <source>
        <dbReference type="EMBL" id="GAA4129437.1"/>
    </source>
</evidence>
<sequence length="40" mass="4603">MGHYFNVANIDGKVVFLDFQSGKANPAQKNHRDYHVIRTN</sequence>
<name>A0ABP7Y1Z7_9ACTN</name>
<dbReference type="EMBL" id="BAABBU010000006">
    <property type="protein sequence ID" value="GAA4129437.1"/>
    <property type="molecule type" value="Genomic_DNA"/>
</dbReference>
<accession>A0ABP7Y1Z7</accession>
<dbReference type="Proteomes" id="UP001501845">
    <property type="component" value="Unassembled WGS sequence"/>
</dbReference>
<proteinExistence type="predicted"/>